<feature type="compositionally biased region" description="Polar residues" evidence="2">
    <location>
        <begin position="8"/>
        <end position="18"/>
    </location>
</feature>
<dbReference type="PANTHER" id="PTHR23159:SF31">
    <property type="entry name" value="CENTROSOME-ASSOCIATED PROTEIN CEP250 ISOFORM X1"/>
    <property type="match status" value="1"/>
</dbReference>
<dbReference type="Proteomes" id="UP000193411">
    <property type="component" value="Unassembled WGS sequence"/>
</dbReference>
<feature type="coiled-coil region" evidence="1">
    <location>
        <begin position="479"/>
        <end position="531"/>
    </location>
</feature>
<feature type="region of interest" description="Disordered" evidence="2">
    <location>
        <begin position="916"/>
        <end position="939"/>
    </location>
</feature>
<keyword evidence="4" id="KW-1185">Reference proteome</keyword>
<dbReference type="AlphaFoldDB" id="A0A1Y2HJG7"/>
<evidence type="ECO:0000313" key="4">
    <source>
        <dbReference type="Proteomes" id="UP000193411"/>
    </source>
</evidence>
<feature type="compositionally biased region" description="Basic and acidic residues" evidence="2">
    <location>
        <begin position="230"/>
        <end position="257"/>
    </location>
</feature>
<name>A0A1Y2HJG7_9FUNG</name>
<organism evidence="3 4">
    <name type="scientific">Catenaria anguillulae PL171</name>
    <dbReference type="NCBI Taxonomy" id="765915"/>
    <lineage>
        <taxon>Eukaryota</taxon>
        <taxon>Fungi</taxon>
        <taxon>Fungi incertae sedis</taxon>
        <taxon>Blastocladiomycota</taxon>
        <taxon>Blastocladiomycetes</taxon>
        <taxon>Blastocladiales</taxon>
        <taxon>Catenariaceae</taxon>
        <taxon>Catenaria</taxon>
    </lineage>
</organism>
<feature type="compositionally biased region" description="Basic and acidic residues" evidence="2">
    <location>
        <begin position="68"/>
        <end position="84"/>
    </location>
</feature>
<feature type="compositionally biased region" description="Acidic residues" evidence="2">
    <location>
        <begin position="92"/>
        <end position="103"/>
    </location>
</feature>
<feature type="compositionally biased region" description="Polar residues" evidence="2">
    <location>
        <begin position="196"/>
        <end position="216"/>
    </location>
</feature>
<feature type="region of interest" description="Disordered" evidence="2">
    <location>
        <begin position="57"/>
        <end position="334"/>
    </location>
</feature>
<dbReference type="PANTHER" id="PTHR23159">
    <property type="entry name" value="CENTROSOMAL PROTEIN 2"/>
    <property type="match status" value="1"/>
</dbReference>
<comment type="caution">
    <text evidence="3">The sequence shown here is derived from an EMBL/GenBank/DDBJ whole genome shotgun (WGS) entry which is preliminary data.</text>
</comment>
<dbReference type="OrthoDB" id="2162244at2759"/>
<sequence>MYARSGQAPATSALSRSNPAPPPIKTDRPVHILMDDEEDVHQLALDVEMAMDSLDQLINDGPQYTHDPNGHEHDRGEGADHDHPFGAFAFNPDDDGVQQDGDENGYGYEKGENEYKYQYQDQYRHQIDQERPLYADVGEQADGSQEQLDFDFDQELAQLTNGNDYNNPTQHGSETGHAHLQSLDPGATGIDHDNQSHNPSLSSPPWNPYPSSASTAESKDHISHNNQAPMEHHELDVSHDLYNERATHPEPSSHEPAQRPAATSFLRSSFNVHAQERPYEPSTLGYGNDKSPLFHRSINRRSQSHPPAKSVSPSPSQRPATLSAPQEDEHANHDGQEDVEANLHDLGRELDRADLTSGGFDVMAYFGPDGGANTSTVADHPPTHDRDLYDPDQYQPIDPHLHPAYLRASASRHSASTAHPAATFRYSGYDGSRSTTTKWDPLAAPASLDPTAHLTASLHTADLGSPPTTADYVPRAYHNLQLEQLANDLKAQAQEQVRELTHVESRYQAKVDQLEDRIRSLQSDLDRAYHEHTSLAEIRQTLEEEKRVEVADVQRRAFEMFEERMRKVKEGVEKEKTRWEEDKRREIEQAVAEARSSTVVPMKGVGVEAEVQCVPESESIEVSTQTAPSPTTAAGHAGTSNASAAAAIAAISRHWRQSLSPLLREPPADDPGDDPTVWAGLLRAELDMERDALRRMRDEQQQHEHPASRIVELAAENRRLVKEMEAARKVADESSREQQELQVTVDELRAELERVNEDRNQEHAEIVAKWDEAQVALRNECKEALSQAMAQVGLSFQEVKEREEKARLQVDKLEAELVAVKDRARTAIKKIKSQYLDMLRRMRDEVAASQEQDRIRFEQEFDKRKAKLEQQYRERLKVMESSYHERISAVEERNRQTTAPQPTLPPVIADLDVDLAQGAASRPPSAEAKRKPVLAPSKVRAAGKERAVVAVGGGHPVR</sequence>
<keyword evidence="1" id="KW-0175">Coiled coil</keyword>
<feature type="coiled-coil region" evidence="1">
    <location>
        <begin position="796"/>
        <end position="852"/>
    </location>
</feature>
<evidence type="ECO:0000313" key="3">
    <source>
        <dbReference type="EMBL" id="ORZ34716.1"/>
    </source>
</evidence>
<feature type="compositionally biased region" description="Basic and acidic residues" evidence="2">
    <location>
        <begin position="122"/>
        <end position="133"/>
    </location>
</feature>
<evidence type="ECO:0000256" key="2">
    <source>
        <dbReference type="SAM" id="MobiDB-lite"/>
    </source>
</evidence>
<feature type="coiled-coil region" evidence="1">
    <location>
        <begin position="683"/>
        <end position="765"/>
    </location>
</feature>
<evidence type="ECO:0000256" key="1">
    <source>
        <dbReference type="SAM" id="Coils"/>
    </source>
</evidence>
<accession>A0A1Y2HJG7</accession>
<reference evidence="3 4" key="1">
    <citation type="submission" date="2016-07" db="EMBL/GenBank/DDBJ databases">
        <title>Pervasive Adenine N6-methylation of Active Genes in Fungi.</title>
        <authorList>
            <consortium name="DOE Joint Genome Institute"/>
            <person name="Mondo S.J."/>
            <person name="Dannebaum R.O."/>
            <person name="Kuo R.C."/>
            <person name="Labutti K."/>
            <person name="Haridas S."/>
            <person name="Kuo A."/>
            <person name="Salamov A."/>
            <person name="Ahrendt S.R."/>
            <person name="Lipzen A."/>
            <person name="Sullivan W."/>
            <person name="Andreopoulos W.B."/>
            <person name="Clum A."/>
            <person name="Lindquist E."/>
            <person name="Daum C."/>
            <person name="Ramamoorthy G.K."/>
            <person name="Gryganskyi A."/>
            <person name="Culley D."/>
            <person name="Magnuson J.K."/>
            <person name="James T.Y."/>
            <person name="O'Malley M.A."/>
            <person name="Stajich J.E."/>
            <person name="Spatafora J.W."/>
            <person name="Visel A."/>
            <person name="Grigoriev I.V."/>
        </authorList>
    </citation>
    <scope>NUCLEOTIDE SEQUENCE [LARGE SCALE GENOMIC DNA]</scope>
    <source>
        <strain evidence="3 4">PL171</strain>
    </source>
</reference>
<protein>
    <submittedName>
        <fullName evidence="3">Uncharacterized protein</fullName>
    </submittedName>
</protein>
<dbReference type="EMBL" id="MCFL01000026">
    <property type="protein sequence ID" value="ORZ34716.1"/>
    <property type="molecule type" value="Genomic_DNA"/>
</dbReference>
<feature type="compositionally biased region" description="Polar residues" evidence="2">
    <location>
        <begin position="304"/>
        <end position="324"/>
    </location>
</feature>
<gene>
    <name evidence="3" type="ORF">BCR44DRAFT_69279</name>
</gene>
<feature type="region of interest" description="Disordered" evidence="2">
    <location>
        <begin position="1"/>
        <end position="28"/>
    </location>
</feature>
<feature type="compositionally biased region" description="Polar residues" evidence="2">
    <location>
        <begin position="157"/>
        <end position="173"/>
    </location>
</feature>
<proteinExistence type="predicted"/>